<evidence type="ECO:0000259" key="2">
    <source>
        <dbReference type="Pfam" id="PF22725"/>
    </source>
</evidence>
<gene>
    <name evidence="3" type="ORF">BIY22_12950</name>
</gene>
<dbReference type="InterPro" id="IPR055170">
    <property type="entry name" value="GFO_IDH_MocA-like_dom"/>
</dbReference>
<dbReference type="STRING" id="1381081.BIY22_12950"/>
<dbReference type="InterPro" id="IPR051450">
    <property type="entry name" value="Gfo/Idh/MocA_Oxidoreductases"/>
</dbReference>
<organism evidence="3 4">
    <name type="scientific">Vibrio panuliri</name>
    <dbReference type="NCBI Taxonomy" id="1381081"/>
    <lineage>
        <taxon>Bacteria</taxon>
        <taxon>Pseudomonadati</taxon>
        <taxon>Pseudomonadota</taxon>
        <taxon>Gammaproteobacteria</taxon>
        <taxon>Vibrionales</taxon>
        <taxon>Vibrionaceae</taxon>
        <taxon>Vibrio</taxon>
    </lineage>
</organism>
<dbReference type="Gene3D" id="3.40.50.720">
    <property type="entry name" value="NAD(P)-binding Rossmann-like Domain"/>
    <property type="match status" value="1"/>
</dbReference>
<dbReference type="Proteomes" id="UP000186313">
    <property type="component" value="Unassembled WGS sequence"/>
</dbReference>
<dbReference type="InterPro" id="IPR036291">
    <property type="entry name" value="NAD(P)-bd_dom_sf"/>
</dbReference>
<dbReference type="SUPFAM" id="SSF55347">
    <property type="entry name" value="Glyceraldehyde-3-phosphate dehydrogenase-like, C-terminal domain"/>
    <property type="match status" value="1"/>
</dbReference>
<name>A0A1Q9HAK7_9VIBR</name>
<accession>A0A1Q9HAK7</accession>
<evidence type="ECO:0000313" key="3">
    <source>
        <dbReference type="EMBL" id="OLQ86152.1"/>
    </source>
</evidence>
<reference evidence="3 4" key="1">
    <citation type="submission" date="2016-09" db="EMBL/GenBank/DDBJ databases">
        <title>Genomic Taxonomy of the Vibrionaceae.</title>
        <authorList>
            <person name="Gonzalez-Castillo A."/>
            <person name="Gomez-Gil B."/>
            <person name="Enciso-Ibarra K."/>
        </authorList>
    </citation>
    <scope>NUCLEOTIDE SEQUENCE [LARGE SCALE GENOMIC DNA]</scope>
    <source>
        <strain evidence="3 4">CAIM 703</strain>
    </source>
</reference>
<evidence type="ECO:0000313" key="4">
    <source>
        <dbReference type="Proteomes" id="UP000186313"/>
    </source>
</evidence>
<dbReference type="Pfam" id="PF01408">
    <property type="entry name" value="GFO_IDH_MocA"/>
    <property type="match status" value="1"/>
</dbReference>
<dbReference type="GO" id="GO:0000166">
    <property type="term" value="F:nucleotide binding"/>
    <property type="evidence" value="ECO:0007669"/>
    <property type="project" value="InterPro"/>
</dbReference>
<comment type="caution">
    <text evidence="3">The sequence shown here is derived from an EMBL/GenBank/DDBJ whole genome shotgun (WGS) entry which is preliminary data.</text>
</comment>
<dbReference type="EMBL" id="MJMJ01000044">
    <property type="protein sequence ID" value="OLQ86152.1"/>
    <property type="molecule type" value="Genomic_DNA"/>
</dbReference>
<dbReference type="PANTHER" id="PTHR43377:SF1">
    <property type="entry name" value="BILIVERDIN REDUCTASE A"/>
    <property type="match status" value="1"/>
</dbReference>
<dbReference type="SUPFAM" id="SSF51735">
    <property type="entry name" value="NAD(P)-binding Rossmann-fold domains"/>
    <property type="match status" value="1"/>
</dbReference>
<dbReference type="AlphaFoldDB" id="A0A1Q9HAK7"/>
<dbReference type="InterPro" id="IPR000683">
    <property type="entry name" value="Gfo/Idh/MocA-like_OxRdtase_N"/>
</dbReference>
<proteinExistence type="predicted"/>
<dbReference type="Gene3D" id="3.30.360.10">
    <property type="entry name" value="Dihydrodipicolinate Reductase, domain 2"/>
    <property type="match status" value="1"/>
</dbReference>
<dbReference type="RefSeq" id="WP_075710661.1">
    <property type="nucleotide sequence ID" value="NZ_MJMJ01000044.1"/>
</dbReference>
<dbReference type="PANTHER" id="PTHR43377">
    <property type="entry name" value="BILIVERDIN REDUCTASE A"/>
    <property type="match status" value="1"/>
</dbReference>
<sequence length="332" mass="36798">MNSLSSINRVAVIGLGNIATRHRRNLKSLFPHAKLLAMSASGRTPGESISDCDEIVNSIDALIEQKVQLAIVASPAPFHARHANVLLAAKIPVLIEKPLATSSDDCFEISEAARQSGTAVAVGYCLRYLSSAQRIKALFEQGIIGDLYHAHIEIGQYLPDWRPGRDYRQCVSARSELGGGALLELSHELDYAQWLLGPLDLQYAILRSSSELGLDVEDSADLMTTTGSGAVVTVHLDFLQRQAYRCCRFVGSQGVVEWDLIGNSIHFIDLHGRRELYSEPKWDKNLMYLEMVRDFVRAIKQQDNQVITLSEASLSVSLIEQIKQRAKPKELD</sequence>
<dbReference type="Pfam" id="PF22725">
    <property type="entry name" value="GFO_IDH_MocA_C3"/>
    <property type="match status" value="1"/>
</dbReference>
<feature type="domain" description="GFO/IDH/MocA-like oxidoreductase" evidence="2">
    <location>
        <begin position="133"/>
        <end position="256"/>
    </location>
</feature>
<feature type="domain" description="Gfo/Idh/MocA-like oxidoreductase N-terminal" evidence="1">
    <location>
        <begin position="9"/>
        <end position="124"/>
    </location>
</feature>
<evidence type="ECO:0000259" key="1">
    <source>
        <dbReference type="Pfam" id="PF01408"/>
    </source>
</evidence>
<protein>
    <submittedName>
        <fullName evidence="3">Oxidoreductase</fullName>
    </submittedName>
</protein>